<evidence type="ECO:0000313" key="1">
    <source>
        <dbReference type="EMBL" id="KIK75104.1"/>
    </source>
</evidence>
<organism evidence="1 2">
    <name type="scientific">Paxillus rubicundulus Ve08.2h10</name>
    <dbReference type="NCBI Taxonomy" id="930991"/>
    <lineage>
        <taxon>Eukaryota</taxon>
        <taxon>Fungi</taxon>
        <taxon>Dikarya</taxon>
        <taxon>Basidiomycota</taxon>
        <taxon>Agaricomycotina</taxon>
        <taxon>Agaricomycetes</taxon>
        <taxon>Agaricomycetidae</taxon>
        <taxon>Boletales</taxon>
        <taxon>Paxilineae</taxon>
        <taxon>Paxillaceae</taxon>
        <taxon>Paxillus</taxon>
    </lineage>
</organism>
<keyword evidence="2" id="KW-1185">Reference proteome</keyword>
<dbReference type="InParanoid" id="A0A0D0D505"/>
<evidence type="ECO:0000313" key="2">
    <source>
        <dbReference type="Proteomes" id="UP000054538"/>
    </source>
</evidence>
<reference evidence="1 2" key="1">
    <citation type="submission" date="2014-04" db="EMBL/GenBank/DDBJ databases">
        <authorList>
            <consortium name="DOE Joint Genome Institute"/>
            <person name="Kuo A."/>
            <person name="Kohler A."/>
            <person name="Jargeat P."/>
            <person name="Nagy L.G."/>
            <person name="Floudas D."/>
            <person name="Copeland A."/>
            <person name="Barry K.W."/>
            <person name="Cichocki N."/>
            <person name="Veneault-Fourrey C."/>
            <person name="LaButti K."/>
            <person name="Lindquist E.A."/>
            <person name="Lipzen A."/>
            <person name="Lundell T."/>
            <person name="Morin E."/>
            <person name="Murat C."/>
            <person name="Sun H."/>
            <person name="Tunlid A."/>
            <person name="Henrissat B."/>
            <person name="Grigoriev I.V."/>
            <person name="Hibbett D.S."/>
            <person name="Martin F."/>
            <person name="Nordberg H.P."/>
            <person name="Cantor M.N."/>
            <person name="Hua S.X."/>
        </authorList>
    </citation>
    <scope>NUCLEOTIDE SEQUENCE [LARGE SCALE GENOMIC DNA]</scope>
    <source>
        <strain evidence="1 2">Ve08.2h10</strain>
    </source>
</reference>
<feature type="non-terminal residue" evidence="1">
    <location>
        <position position="211"/>
    </location>
</feature>
<proteinExistence type="predicted"/>
<gene>
    <name evidence="1" type="ORF">PAXRUDRAFT_94925</name>
</gene>
<sequence>VDNKSNRYFWKCNLCGDMEGSTGTKIQGRDNNLPKHLTERCTAAPPEVRREAHNFIASKTRSAATESGSSSQDPLTAMSEAIVPIGKRKKQSLDGYIDYPLTKEHIDLSFFRFFVHANLPFLAIDNPFFHIFLNTIRPSYNPPSRYVLSHNLLDSEAVRVQQEDIERLKNCKKLTLLLDGWEDLLKRSLYGSVAVEVNQHPVVLSLDDMTG</sequence>
<dbReference type="HOGENOM" id="CLU_1307483_0_0_1"/>
<protein>
    <recommendedName>
        <fullName evidence="3">BED-type domain-containing protein</fullName>
    </recommendedName>
</protein>
<feature type="non-terminal residue" evidence="1">
    <location>
        <position position="1"/>
    </location>
</feature>
<dbReference type="EMBL" id="KN828345">
    <property type="protein sequence ID" value="KIK75104.1"/>
    <property type="molecule type" value="Genomic_DNA"/>
</dbReference>
<evidence type="ECO:0008006" key="3">
    <source>
        <dbReference type="Google" id="ProtNLM"/>
    </source>
</evidence>
<name>A0A0D0D505_9AGAM</name>
<dbReference type="OrthoDB" id="2636571at2759"/>
<reference evidence="2" key="2">
    <citation type="submission" date="2015-01" db="EMBL/GenBank/DDBJ databases">
        <title>Evolutionary Origins and Diversification of the Mycorrhizal Mutualists.</title>
        <authorList>
            <consortium name="DOE Joint Genome Institute"/>
            <consortium name="Mycorrhizal Genomics Consortium"/>
            <person name="Kohler A."/>
            <person name="Kuo A."/>
            <person name="Nagy L.G."/>
            <person name="Floudas D."/>
            <person name="Copeland A."/>
            <person name="Barry K.W."/>
            <person name="Cichocki N."/>
            <person name="Veneault-Fourrey C."/>
            <person name="LaButti K."/>
            <person name="Lindquist E.A."/>
            <person name="Lipzen A."/>
            <person name="Lundell T."/>
            <person name="Morin E."/>
            <person name="Murat C."/>
            <person name="Riley R."/>
            <person name="Ohm R."/>
            <person name="Sun H."/>
            <person name="Tunlid A."/>
            <person name="Henrissat B."/>
            <person name="Grigoriev I.V."/>
            <person name="Hibbett D.S."/>
            <person name="Martin F."/>
        </authorList>
    </citation>
    <scope>NUCLEOTIDE SEQUENCE [LARGE SCALE GENOMIC DNA]</scope>
    <source>
        <strain evidence="2">Ve08.2h10</strain>
    </source>
</reference>
<dbReference type="AlphaFoldDB" id="A0A0D0D505"/>
<dbReference type="Proteomes" id="UP000054538">
    <property type="component" value="Unassembled WGS sequence"/>
</dbReference>
<accession>A0A0D0D505</accession>